<reference evidence="1 2" key="1">
    <citation type="submission" date="2019-03" db="EMBL/GenBank/DDBJ databases">
        <title>Draft genome sequences of novel Actinobacteria.</title>
        <authorList>
            <person name="Sahin N."/>
            <person name="Ay H."/>
            <person name="Saygin H."/>
        </authorList>
    </citation>
    <scope>NUCLEOTIDE SEQUENCE [LARGE SCALE GENOMIC DNA]</scope>
    <source>
        <strain evidence="1 2">5K548</strain>
    </source>
</reference>
<name>A0A4R5BHZ7_9PSEU</name>
<dbReference type="Proteomes" id="UP000294723">
    <property type="component" value="Unassembled WGS sequence"/>
</dbReference>
<proteinExistence type="predicted"/>
<evidence type="ECO:0000313" key="1">
    <source>
        <dbReference type="EMBL" id="TDD83454.1"/>
    </source>
</evidence>
<accession>A0A4R5BHZ7</accession>
<dbReference type="RefSeq" id="WP_132685654.1">
    <property type="nucleotide sequence ID" value="NZ_SMLA01000053.1"/>
</dbReference>
<dbReference type="SUPFAM" id="SSF56281">
    <property type="entry name" value="Metallo-hydrolase/oxidoreductase"/>
    <property type="match status" value="1"/>
</dbReference>
<sequence length="262" mass="29135">MDGTLHVLGGTVSHNGRISWVPRGSAGFAALNAFVIVDGNHGLVIDTTLPVFGEALVQQLKSLGVEQVTILLTRPVEFDSMGNAELLVRNFTVKRVYSELMFPPQDWVAFRDETPLPEFEALVYRKGSELEVIPGHTLSLIDARLKLLACVWVFDSATKTLFTSDSFSHVLAPKPGMQIVTEESDRTTPDEVMNHFMEKFDWLQGANTAPLRSFLRDVFTTYDVEAIAPTVGCVIKGRNLVKRHYDMVDDALRQLGEKENVA</sequence>
<organism evidence="1 2">
    <name type="scientific">Saccharopolyspora karakumensis</name>
    <dbReference type="NCBI Taxonomy" id="2530386"/>
    <lineage>
        <taxon>Bacteria</taxon>
        <taxon>Bacillati</taxon>
        <taxon>Actinomycetota</taxon>
        <taxon>Actinomycetes</taxon>
        <taxon>Pseudonocardiales</taxon>
        <taxon>Pseudonocardiaceae</taxon>
        <taxon>Saccharopolyspora</taxon>
    </lineage>
</organism>
<evidence type="ECO:0008006" key="3">
    <source>
        <dbReference type="Google" id="ProtNLM"/>
    </source>
</evidence>
<gene>
    <name evidence="1" type="ORF">E1202_25415</name>
</gene>
<comment type="caution">
    <text evidence="1">The sequence shown here is derived from an EMBL/GenBank/DDBJ whole genome shotgun (WGS) entry which is preliminary data.</text>
</comment>
<evidence type="ECO:0000313" key="2">
    <source>
        <dbReference type="Proteomes" id="UP000294723"/>
    </source>
</evidence>
<dbReference type="Gene3D" id="3.60.15.10">
    <property type="entry name" value="Ribonuclease Z/Hydroxyacylglutathione hydrolase-like"/>
    <property type="match status" value="1"/>
</dbReference>
<protein>
    <recommendedName>
        <fullName evidence="3">Metallo-beta-lactamase superfamily protein</fullName>
    </recommendedName>
</protein>
<dbReference type="InterPro" id="IPR036866">
    <property type="entry name" value="RibonucZ/Hydroxyglut_hydro"/>
</dbReference>
<dbReference type="EMBL" id="SMLA01000053">
    <property type="protein sequence ID" value="TDD83454.1"/>
    <property type="molecule type" value="Genomic_DNA"/>
</dbReference>
<keyword evidence="2" id="KW-1185">Reference proteome</keyword>
<dbReference type="AlphaFoldDB" id="A0A4R5BHZ7"/>